<dbReference type="PROSITE" id="PS51741">
    <property type="entry name" value="F_BAR"/>
    <property type="match status" value="1"/>
</dbReference>
<dbReference type="Pfam" id="PF25610">
    <property type="entry name" value="HR1_TOCA"/>
    <property type="match status" value="1"/>
</dbReference>
<feature type="compositionally biased region" description="Acidic residues" evidence="6">
    <location>
        <begin position="414"/>
        <end position="436"/>
    </location>
</feature>
<dbReference type="PROSITE" id="PS51860">
    <property type="entry name" value="REM_1"/>
    <property type="match status" value="1"/>
</dbReference>
<reference evidence="10" key="1">
    <citation type="submission" date="2021-01" db="EMBL/GenBank/DDBJ databases">
        <authorList>
            <person name="Li R."/>
            <person name="Bekaert M."/>
        </authorList>
    </citation>
    <scope>NUCLEOTIDE SEQUENCE</scope>
    <source>
        <strain evidence="10">Farmed</strain>
    </source>
</reference>
<dbReference type="OrthoDB" id="8783038at2759"/>
<dbReference type="Proteomes" id="UP000597762">
    <property type="component" value="Unassembled WGS sequence"/>
</dbReference>
<dbReference type="SUPFAM" id="SSF50044">
    <property type="entry name" value="SH3-domain"/>
    <property type="match status" value="1"/>
</dbReference>
<evidence type="ECO:0000313" key="10">
    <source>
        <dbReference type="EMBL" id="CAE1247080.1"/>
    </source>
</evidence>
<feature type="domain" description="F-BAR" evidence="8">
    <location>
        <begin position="1"/>
        <end position="191"/>
    </location>
</feature>
<feature type="region of interest" description="Disordered" evidence="6">
    <location>
        <begin position="361"/>
        <end position="380"/>
    </location>
</feature>
<dbReference type="PANTHER" id="PTHR15735">
    <property type="entry name" value="FCH AND DOUBLE SH3 DOMAINS PROTEIN"/>
    <property type="match status" value="1"/>
</dbReference>
<dbReference type="PANTHER" id="PTHR15735:SF12">
    <property type="entry name" value="CDC42-INTERACTING PROTEIN 4, ISOFORM B"/>
    <property type="match status" value="1"/>
</dbReference>
<feature type="compositionally biased region" description="Polar residues" evidence="6">
    <location>
        <begin position="220"/>
        <end position="243"/>
    </location>
</feature>
<evidence type="ECO:0000313" key="11">
    <source>
        <dbReference type="Proteomes" id="UP000597762"/>
    </source>
</evidence>
<feature type="domain" description="REM-1" evidence="9">
    <location>
        <begin position="274"/>
        <end position="351"/>
    </location>
</feature>
<accession>A0A812BZ70</accession>
<keyword evidence="2 4" id="KW-0175">Coiled coil</keyword>
<evidence type="ECO:0000256" key="5">
    <source>
        <dbReference type="SAM" id="Coils"/>
    </source>
</evidence>
<evidence type="ECO:0000256" key="2">
    <source>
        <dbReference type="ARBA" id="ARBA00023054"/>
    </source>
</evidence>
<dbReference type="Pfam" id="PF00018">
    <property type="entry name" value="SH3_1"/>
    <property type="match status" value="1"/>
</dbReference>
<comment type="caution">
    <text evidence="10">The sequence shown here is derived from an EMBL/GenBank/DDBJ whole genome shotgun (WGS) entry which is preliminary data.</text>
</comment>
<dbReference type="Gene3D" id="6.10.140.470">
    <property type="match status" value="1"/>
</dbReference>
<dbReference type="GO" id="GO:0007165">
    <property type="term" value="P:signal transduction"/>
    <property type="evidence" value="ECO:0007669"/>
    <property type="project" value="InterPro"/>
</dbReference>
<dbReference type="InterPro" id="IPR036028">
    <property type="entry name" value="SH3-like_dom_sf"/>
</dbReference>
<dbReference type="PROSITE" id="PS50002">
    <property type="entry name" value="SH3"/>
    <property type="match status" value="1"/>
</dbReference>
<dbReference type="AlphaFoldDB" id="A0A812BZ70"/>
<dbReference type="InterPro" id="IPR001452">
    <property type="entry name" value="SH3_domain"/>
</dbReference>
<evidence type="ECO:0000256" key="4">
    <source>
        <dbReference type="PROSITE-ProRule" id="PRU01077"/>
    </source>
</evidence>
<feature type="domain" description="SH3" evidence="7">
    <location>
        <begin position="442"/>
        <end position="503"/>
    </location>
</feature>
<feature type="region of interest" description="Disordered" evidence="6">
    <location>
        <begin position="267"/>
        <end position="287"/>
    </location>
</feature>
<dbReference type="InterPro" id="IPR011072">
    <property type="entry name" value="HR1_rho-bd"/>
</dbReference>
<dbReference type="SMART" id="SM00326">
    <property type="entry name" value="SH3"/>
    <property type="match status" value="1"/>
</dbReference>
<sequence length="506" mass="57137">MSILRELHDMASQHEIIAENTQTLIIKEIQQLIVELKQERKKGLQEGTRVHQHLLLSTQQLDKTKKQYERAFREAEKALEAYRKADADINLSRAEVEKQKNISISKTQFSEDCKNDYAAQLENTNKHQRDYYSSLLPNVFQQLQDMDEKRISKQKHFLKNIADTEKKVSPIINKCIEGMYKAVESISPEEDSRLVVELYKSGFAHPVDLPFEDLSCPNHGDNNSHAPAPRSQSSTDFKNQNKPGTTAGRTKKRGGLFSLFGSSKVDDQKEDFSDLPPNQRRKKLQQKIDLINKEISKETAEREGMLKMKDVYIQNPALGDASSLDKKLEENAQKLDRLNQELIKFENYMADAEGKIVRRHSTANDSLSNSPSESSVQSNLGPYISAPGTPIAHHYAHSTCGEDGENGPIAGGEGELDDVPDGEGELEYADQETPEEEFDDFPVIGTCRALYQFEAMNEGSISMEENEEMVVLEQDQGDGWTRVRKANGLDGFVPSSYIQCTLYDPL</sequence>
<organism evidence="10 11">
    <name type="scientific">Acanthosepion pharaonis</name>
    <name type="common">Pharaoh cuttlefish</name>
    <name type="synonym">Sepia pharaonis</name>
    <dbReference type="NCBI Taxonomy" id="158019"/>
    <lineage>
        <taxon>Eukaryota</taxon>
        <taxon>Metazoa</taxon>
        <taxon>Spiralia</taxon>
        <taxon>Lophotrochozoa</taxon>
        <taxon>Mollusca</taxon>
        <taxon>Cephalopoda</taxon>
        <taxon>Coleoidea</taxon>
        <taxon>Decapodiformes</taxon>
        <taxon>Sepiida</taxon>
        <taxon>Sepiina</taxon>
        <taxon>Sepiidae</taxon>
        <taxon>Acanthosepion</taxon>
    </lineage>
</organism>
<keyword evidence="11" id="KW-1185">Reference proteome</keyword>
<dbReference type="InterPro" id="IPR057870">
    <property type="entry name" value="HR1_TOCA"/>
</dbReference>
<dbReference type="CDD" id="cd11911">
    <property type="entry name" value="SH3_CIP4-like"/>
    <property type="match status" value="1"/>
</dbReference>
<evidence type="ECO:0000256" key="6">
    <source>
        <dbReference type="SAM" id="MobiDB-lite"/>
    </source>
</evidence>
<protein>
    <submittedName>
        <fullName evidence="10">FNBP1</fullName>
    </submittedName>
</protein>
<evidence type="ECO:0000259" key="8">
    <source>
        <dbReference type="PROSITE" id="PS51741"/>
    </source>
</evidence>
<evidence type="ECO:0000256" key="1">
    <source>
        <dbReference type="ARBA" id="ARBA00022443"/>
    </source>
</evidence>
<evidence type="ECO:0000259" key="7">
    <source>
        <dbReference type="PROSITE" id="PS50002"/>
    </source>
</evidence>
<keyword evidence="1 3" id="KW-0728">SH3 domain</keyword>
<dbReference type="Gene3D" id="1.20.1270.60">
    <property type="entry name" value="Arfaptin homology (AH) domain/BAR domain"/>
    <property type="match status" value="1"/>
</dbReference>
<dbReference type="CDD" id="cd11619">
    <property type="entry name" value="HR1_CIP4-like"/>
    <property type="match status" value="1"/>
</dbReference>
<dbReference type="InterPro" id="IPR027267">
    <property type="entry name" value="AH/BAR_dom_sf"/>
</dbReference>
<evidence type="ECO:0000259" key="9">
    <source>
        <dbReference type="PROSITE" id="PS51860"/>
    </source>
</evidence>
<dbReference type="Gene3D" id="2.30.30.40">
    <property type="entry name" value="SH3 Domains"/>
    <property type="match status" value="1"/>
</dbReference>
<feature type="coiled-coil region" evidence="5">
    <location>
        <begin position="26"/>
        <end position="88"/>
    </location>
</feature>
<dbReference type="SUPFAM" id="SSF103657">
    <property type="entry name" value="BAR/IMD domain-like"/>
    <property type="match status" value="1"/>
</dbReference>
<feature type="compositionally biased region" description="Low complexity" evidence="6">
    <location>
        <begin position="364"/>
        <end position="379"/>
    </location>
</feature>
<dbReference type="InterPro" id="IPR031160">
    <property type="entry name" value="F_BAR_dom"/>
</dbReference>
<name>A0A812BZ70_ACAPH</name>
<proteinExistence type="predicted"/>
<feature type="region of interest" description="Disordered" evidence="6">
    <location>
        <begin position="399"/>
        <end position="436"/>
    </location>
</feature>
<evidence type="ECO:0000256" key="3">
    <source>
        <dbReference type="PROSITE-ProRule" id="PRU00192"/>
    </source>
</evidence>
<feature type="region of interest" description="Disordered" evidence="6">
    <location>
        <begin position="214"/>
        <end position="255"/>
    </location>
</feature>
<gene>
    <name evidence="10" type="ORF">SPHA_25467</name>
</gene>
<dbReference type="EMBL" id="CAHIKZ030000965">
    <property type="protein sequence ID" value="CAE1247080.1"/>
    <property type="molecule type" value="Genomic_DNA"/>
</dbReference>
<dbReference type="FunFam" id="2.30.30.40:FF:000203">
    <property type="entry name" value="Cdc42-interacting protein 4, isoform F"/>
    <property type="match status" value="1"/>
</dbReference>